<evidence type="ECO:0000313" key="2">
    <source>
        <dbReference type="Proteomes" id="UP001165190"/>
    </source>
</evidence>
<accession>A0A9W7I639</accession>
<dbReference type="EMBL" id="BSYR01000023">
    <property type="protein sequence ID" value="GMI89557.1"/>
    <property type="molecule type" value="Genomic_DNA"/>
</dbReference>
<reference evidence="1" key="1">
    <citation type="submission" date="2023-05" db="EMBL/GenBank/DDBJ databases">
        <title>Genome and transcriptome analyses reveal genes involved in the formation of fine ridges on petal epidermal cells in Hibiscus trionum.</title>
        <authorList>
            <person name="Koshimizu S."/>
            <person name="Masuda S."/>
            <person name="Ishii T."/>
            <person name="Shirasu K."/>
            <person name="Hoshino A."/>
            <person name="Arita M."/>
        </authorList>
    </citation>
    <scope>NUCLEOTIDE SEQUENCE</scope>
    <source>
        <strain evidence="1">Hamamatsu line</strain>
    </source>
</reference>
<dbReference type="GO" id="GO:0035266">
    <property type="term" value="P:meristem growth"/>
    <property type="evidence" value="ECO:0007669"/>
    <property type="project" value="InterPro"/>
</dbReference>
<protein>
    <submittedName>
        <fullName evidence="1">POPCORN</fullName>
    </submittedName>
</protein>
<dbReference type="Proteomes" id="UP001165190">
    <property type="component" value="Unassembled WGS sequence"/>
</dbReference>
<dbReference type="PANTHER" id="PTHR45086:SF1">
    <property type="entry name" value="WD REPEAT-CONTAINING PROTEIN PCN"/>
    <property type="match status" value="1"/>
</dbReference>
<gene>
    <name evidence="1" type="ORF">HRI_002625000</name>
</gene>
<keyword evidence="2" id="KW-1185">Reference proteome</keyword>
<comment type="caution">
    <text evidence="1">The sequence shown here is derived from an EMBL/GenBank/DDBJ whole genome shotgun (WGS) entry which is preliminary data.</text>
</comment>
<sequence length="97" mass="11190">MCSIDFGKAAVDEDDESELVHEALLKLQGSLTKRKLKHLLRKGRQKESKQFDIISFRDPILFIGHIARNSILILDKPWMEVIKSFDTVPVQRHVYGT</sequence>
<dbReference type="OrthoDB" id="8883818at2759"/>
<name>A0A9W7I639_HIBTR</name>
<evidence type="ECO:0000313" key="1">
    <source>
        <dbReference type="EMBL" id="GMI89557.1"/>
    </source>
</evidence>
<dbReference type="PANTHER" id="PTHR45086">
    <property type="entry name" value="WD REPEAT-CONTAINING PROTEIN PCN"/>
    <property type="match status" value="1"/>
</dbReference>
<dbReference type="GO" id="GO:0010073">
    <property type="term" value="P:meristem maintenance"/>
    <property type="evidence" value="ECO:0007669"/>
    <property type="project" value="InterPro"/>
</dbReference>
<dbReference type="InterPro" id="IPR044622">
    <property type="entry name" value="PCN"/>
</dbReference>
<proteinExistence type="predicted"/>
<dbReference type="AlphaFoldDB" id="A0A9W7I639"/>
<organism evidence="1 2">
    <name type="scientific">Hibiscus trionum</name>
    <name type="common">Flower of an hour</name>
    <dbReference type="NCBI Taxonomy" id="183268"/>
    <lineage>
        <taxon>Eukaryota</taxon>
        <taxon>Viridiplantae</taxon>
        <taxon>Streptophyta</taxon>
        <taxon>Embryophyta</taxon>
        <taxon>Tracheophyta</taxon>
        <taxon>Spermatophyta</taxon>
        <taxon>Magnoliopsida</taxon>
        <taxon>eudicotyledons</taxon>
        <taxon>Gunneridae</taxon>
        <taxon>Pentapetalae</taxon>
        <taxon>rosids</taxon>
        <taxon>malvids</taxon>
        <taxon>Malvales</taxon>
        <taxon>Malvaceae</taxon>
        <taxon>Malvoideae</taxon>
        <taxon>Hibiscus</taxon>
    </lineage>
</organism>